<dbReference type="Proteomes" id="UP001244787">
    <property type="component" value="Unassembled WGS sequence"/>
</dbReference>
<dbReference type="RefSeq" id="WP_290253762.1">
    <property type="nucleotide sequence ID" value="NZ_JAUGQQ010000002.1"/>
</dbReference>
<dbReference type="EMBL" id="JAUGQQ010000002">
    <property type="protein sequence ID" value="MDN3723676.1"/>
    <property type="molecule type" value="Genomic_DNA"/>
</dbReference>
<dbReference type="InterPro" id="IPR009050">
    <property type="entry name" value="Globin-like_sf"/>
</dbReference>
<dbReference type="InterPro" id="IPR012292">
    <property type="entry name" value="Globin/Proto"/>
</dbReference>
<evidence type="ECO:0000313" key="1">
    <source>
        <dbReference type="EMBL" id="MDN3723676.1"/>
    </source>
</evidence>
<evidence type="ECO:0000313" key="2">
    <source>
        <dbReference type="Proteomes" id="UP001244787"/>
    </source>
</evidence>
<dbReference type="CDD" id="cd08916">
    <property type="entry name" value="TrHb3_P"/>
    <property type="match status" value="1"/>
</dbReference>
<keyword evidence="2" id="KW-1185">Reference proteome</keyword>
<dbReference type="Gene3D" id="1.10.490.10">
    <property type="entry name" value="Globins"/>
    <property type="match status" value="1"/>
</dbReference>
<sequence length="135" mass="15669">MGKGKIETREDVSLLVNTFYGKVRQDALLGPIFNGIITDWETHLNLLTDFWETNLFFKRKYFGNPMHAHMEVDKKVGGTINELHFGTWINLWHETIDELFEGEAANIAKNRARNMGTFIHLNIFNARNEASKKEE</sequence>
<reference evidence="1 2" key="1">
    <citation type="submission" date="2023-06" db="EMBL/GenBank/DDBJ databases">
        <authorList>
            <person name="Ye Y.-Q."/>
            <person name="Du Z.-J."/>
        </authorList>
    </citation>
    <scope>NUCLEOTIDE SEQUENCE [LARGE SCALE GENOMIC DNA]</scope>
    <source>
        <strain evidence="1 2">SDUM287046</strain>
    </source>
</reference>
<proteinExistence type="predicted"/>
<dbReference type="SUPFAM" id="SSF46458">
    <property type="entry name" value="Globin-like"/>
    <property type="match status" value="1"/>
</dbReference>
<protein>
    <submittedName>
        <fullName evidence="1">Group III truncated hemoglobin</fullName>
    </submittedName>
</protein>
<accession>A0ABT8DEF6</accession>
<gene>
    <name evidence="1" type="ORF">QRD02_04730</name>
</gene>
<organism evidence="1 2">
    <name type="scientific">Aequorivita aurantiaca</name>
    <dbReference type="NCBI Taxonomy" id="3053356"/>
    <lineage>
        <taxon>Bacteria</taxon>
        <taxon>Pseudomonadati</taxon>
        <taxon>Bacteroidota</taxon>
        <taxon>Flavobacteriia</taxon>
        <taxon>Flavobacteriales</taxon>
        <taxon>Flavobacteriaceae</taxon>
        <taxon>Aequorivita</taxon>
    </lineage>
</organism>
<comment type="caution">
    <text evidence="1">The sequence shown here is derived from an EMBL/GenBank/DDBJ whole genome shotgun (WGS) entry which is preliminary data.</text>
</comment>
<name>A0ABT8DEF6_9FLAO</name>